<dbReference type="GO" id="GO:0003824">
    <property type="term" value="F:catalytic activity"/>
    <property type="evidence" value="ECO:0007669"/>
    <property type="project" value="InterPro"/>
</dbReference>
<proteinExistence type="predicted"/>
<reference evidence="9 10" key="1">
    <citation type="submission" date="2020-08" db="EMBL/GenBank/DDBJ databases">
        <title>Bridging the membrane lipid divide: bacteria of the FCB group superphylum have the potential to synthesize archaeal ether lipids.</title>
        <authorList>
            <person name="Villanueva L."/>
            <person name="Von Meijenfeldt F.A.B."/>
            <person name="Westbye A.B."/>
            <person name="Yadav S."/>
            <person name="Hopmans E.C."/>
            <person name="Dutilh B.E."/>
            <person name="Sinninghe Damste J.S."/>
        </authorList>
    </citation>
    <scope>NUCLEOTIDE SEQUENCE [LARGE SCALE GENOMIC DNA]</scope>
    <source>
        <strain evidence="9">NIOZ-UU27</strain>
    </source>
</reference>
<comment type="caution">
    <text evidence="9">The sequence shown here is derived from an EMBL/GenBank/DDBJ whole genome shotgun (WGS) entry which is preliminary data.</text>
</comment>
<evidence type="ECO:0000259" key="8">
    <source>
        <dbReference type="PROSITE" id="PS51918"/>
    </source>
</evidence>
<keyword evidence="2" id="KW-0489">Methyltransferase</keyword>
<dbReference type="GO" id="GO:0046872">
    <property type="term" value="F:metal ion binding"/>
    <property type="evidence" value="ECO:0007669"/>
    <property type="project" value="UniProtKB-KW"/>
</dbReference>
<feature type="domain" description="Radical SAM core" evidence="8">
    <location>
        <begin position="321"/>
        <end position="545"/>
    </location>
</feature>
<accession>A0A8J6N4K5</accession>
<evidence type="ECO:0000256" key="6">
    <source>
        <dbReference type="ARBA" id="ARBA00023004"/>
    </source>
</evidence>
<evidence type="ECO:0000313" key="9">
    <source>
        <dbReference type="EMBL" id="MBC8178930.1"/>
    </source>
</evidence>
<dbReference type="PANTHER" id="PTHR43409">
    <property type="entry name" value="ANAEROBIC MAGNESIUM-PROTOPORPHYRIN IX MONOMETHYL ESTER CYCLASE-RELATED"/>
    <property type="match status" value="1"/>
</dbReference>
<keyword evidence="5" id="KW-0479">Metal-binding</keyword>
<dbReference type="Proteomes" id="UP000650524">
    <property type="component" value="Unassembled WGS sequence"/>
</dbReference>
<evidence type="ECO:0000256" key="2">
    <source>
        <dbReference type="ARBA" id="ARBA00022603"/>
    </source>
</evidence>
<keyword evidence="6" id="KW-0408">Iron</keyword>
<evidence type="ECO:0000313" key="10">
    <source>
        <dbReference type="Proteomes" id="UP000650524"/>
    </source>
</evidence>
<evidence type="ECO:0000256" key="1">
    <source>
        <dbReference type="ARBA" id="ARBA00001966"/>
    </source>
</evidence>
<dbReference type="SFLD" id="SFLDG01123">
    <property type="entry name" value="methyltransferase_(Class_B)"/>
    <property type="match status" value="1"/>
</dbReference>
<dbReference type="InterPro" id="IPR007197">
    <property type="entry name" value="rSAM"/>
</dbReference>
<dbReference type="GO" id="GO:0051539">
    <property type="term" value="F:4 iron, 4 sulfur cluster binding"/>
    <property type="evidence" value="ECO:0007669"/>
    <property type="project" value="UniProtKB-KW"/>
</dbReference>
<gene>
    <name evidence="9" type="ORF">H8E19_16115</name>
</gene>
<dbReference type="Gene3D" id="3.80.30.20">
    <property type="entry name" value="tm_1862 like domain"/>
    <property type="match status" value="1"/>
</dbReference>
<dbReference type="SMART" id="SM00729">
    <property type="entry name" value="Elp3"/>
    <property type="match status" value="1"/>
</dbReference>
<comment type="cofactor">
    <cofactor evidence="1">
        <name>[4Fe-4S] cluster</name>
        <dbReference type="ChEBI" id="CHEBI:49883"/>
    </cofactor>
</comment>
<dbReference type="Gene3D" id="3.40.50.280">
    <property type="entry name" value="Cobalamin-binding domain"/>
    <property type="match status" value="1"/>
</dbReference>
<evidence type="ECO:0000256" key="7">
    <source>
        <dbReference type="ARBA" id="ARBA00023014"/>
    </source>
</evidence>
<evidence type="ECO:0000256" key="5">
    <source>
        <dbReference type="ARBA" id="ARBA00022723"/>
    </source>
</evidence>
<dbReference type="PROSITE" id="PS51918">
    <property type="entry name" value="RADICAL_SAM"/>
    <property type="match status" value="1"/>
</dbReference>
<dbReference type="Pfam" id="PF04055">
    <property type="entry name" value="Radical_SAM"/>
    <property type="match status" value="1"/>
</dbReference>
<keyword evidence="7" id="KW-0411">Iron-sulfur</keyword>
<keyword evidence="4" id="KW-0949">S-adenosyl-L-methionine</keyword>
<dbReference type="InterPro" id="IPR051198">
    <property type="entry name" value="BchE-like"/>
</dbReference>
<evidence type="ECO:0000256" key="4">
    <source>
        <dbReference type="ARBA" id="ARBA00022691"/>
    </source>
</evidence>
<dbReference type="AlphaFoldDB" id="A0A8J6N4K5"/>
<protein>
    <submittedName>
        <fullName evidence="9">Radical SAM protein</fullName>
    </submittedName>
</protein>
<dbReference type="PANTHER" id="PTHR43409:SF7">
    <property type="entry name" value="BLL1977 PROTEIN"/>
    <property type="match status" value="1"/>
</dbReference>
<keyword evidence="3" id="KW-0808">Transferase</keyword>
<evidence type="ECO:0000256" key="3">
    <source>
        <dbReference type="ARBA" id="ARBA00022679"/>
    </source>
</evidence>
<dbReference type="SUPFAM" id="SSF102114">
    <property type="entry name" value="Radical SAM enzymes"/>
    <property type="match status" value="1"/>
</dbReference>
<organism evidence="9 10">
    <name type="scientific">Candidatus Desulfacyla euxinica</name>
    <dbReference type="NCBI Taxonomy" id="2841693"/>
    <lineage>
        <taxon>Bacteria</taxon>
        <taxon>Deltaproteobacteria</taxon>
        <taxon>Candidatus Desulfacyla</taxon>
    </lineage>
</organism>
<dbReference type="InterPro" id="IPR023404">
    <property type="entry name" value="rSAM_horseshoe"/>
</dbReference>
<dbReference type="SFLD" id="SFLDS00029">
    <property type="entry name" value="Radical_SAM"/>
    <property type="match status" value="1"/>
</dbReference>
<dbReference type="EMBL" id="JACNJD010000330">
    <property type="protein sequence ID" value="MBC8178930.1"/>
    <property type="molecule type" value="Genomic_DNA"/>
</dbReference>
<dbReference type="InterPro" id="IPR058240">
    <property type="entry name" value="rSAM_sf"/>
</dbReference>
<sequence length="727" mass="82935">MSFTKENNRITHALLLQPPPGDLTGPYPALPYLKSFAQQDGYKVRVLDLGIEALYFLVKENQIQDLLDRAEAMRRQLEEKRSLDPSEQHHYALLLMAMGLGLKPDLVNRALSLFKDGKKFYDYRLYKESCRFLDAFYRFLSAAHYPTIVTPSEYPTARTLQTMEKVLAHRDRTLNPYIDYYKKILFPKVADEAPSVIGLSMVFASQSVQALVLGSLLKERFPEIHVTMGGAYLSQWVMLMGEQQLSELFTCTDSVVCGEGEKPFSDLLAHIVNNLSLDDLPNLIHRNPKTGEFCRFGELSYTDITKQPPPDFSDLDLSAYLVPKPVIPYCISRGCYWGRCVFCQNRYGDYQVRRYQAVPVEKAIAEISQLAEQYDTNQFNFSNDVIDPAYLKNFSEVVIASGKKFVWNTDLRAEKAFTKDISQLLARAGLNCVAIGFESGCQRVLDAMDKGNRVETTRQVMKNLYDAGVATQAMGIFGFPGETEDDGEMTVRFLKENVDRISYYVTGLLLVLPGSRMHDNPQKYGVTSISYDGNPMMAPEPVWRSDTRMPFGAVNRLYERLSKLEDIYALNEYPYIGALSTNHSFLYFQQGPDILKRIRMEEKKRHIELHRILGMTRNHGVTKKIKSVVPRLALPFIIYRSPFPFEQIQMDPQSPANHPQLFAGDGGDYLINPINIPIRIGESERKLLQRIDSKRNLKSILAKIHGASYENLIYFLMYLIRSGLAKI</sequence>
<dbReference type="InterPro" id="IPR006638">
    <property type="entry name" value="Elp3/MiaA/NifB-like_rSAM"/>
</dbReference>
<dbReference type="InterPro" id="IPR034466">
    <property type="entry name" value="Methyltransferase_Class_B"/>
</dbReference>
<dbReference type="SFLD" id="SFLDG01082">
    <property type="entry name" value="B12-binding_domain_containing"/>
    <property type="match status" value="1"/>
</dbReference>
<dbReference type="GO" id="GO:0005829">
    <property type="term" value="C:cytosol"/>
    <property type="evidence" value="ECO:0007669"/>
    <property type="project" value="TreeGrafter"/>
</dbReference>
<name>A0A8J6N4K5_9DELT</name>